<dbReference type="InterPro" id="IPR016181">
    <property type="entry name" value="Acyl_CoA_acyltransferase"/>
</dbReference>
<dbReference type="InterPro" id="IPR000182">
    <property type="entry name" value="GNAT_dom"/>
</dbReference>
<reference evidence="2 3" key="1">
    <citation type="submission" date="2019-03" db="EMBL/GenBank/DDBJ databases">
        <title>Genomic Encyclopedia of Type Strains, Phase IV (KMG-IV): sequencing the most valuable type-strain genomes for metagenomic binning, comparative biology and taxonomic classification.</title>
        <authorList>
            <person name="Goeker M."/>
        </authorList>
    </citation>
    <scope>NUCLEOTIDE SEQUENCE [LARGE SCALE GENOMIC DNA]</scope>
    <source>
        <strain evidence="2 3">DSM 16998</strain>
    </source>
</reference>
<dbReference type="PROSITE" id="PS51186">
    <property type="entry name" value="GNAT"/>
    <property type="match status" value="1"/>
</dbReference>
<evidence type="ECO:0000259" key="1">
    <source>
        <dbReference type="PROSITE" id="PS51186"/>
    </source>
</evidence>
<evidence type="ECO:0000313" key="2">
    <source>
        <dbReference type="EMBL" id="TDP63288.1"/>
    </source>
</evidence>
<dbReference type="Proteomes" id="UP000295361">
    <property type="component" value="Unassembled WGS sequence"/>
</dbReference>
<keyword evidence="3" id="KW-1185">Reference proteome</keyword>
<proteinExistence type="predicted"/>
<dbReference type="CDD" id="cd04301">
    <property type="entry name" value="NAT_SF"/>
    <property type="match status" value="1"/>
</dbReference>
<organism evidence="2 3">
    <name type="scientific">Roseateles toxinivorans</name>
    <dbReference type="NCBI Taxonomy" id="270368"/>
    <lineage>
        <taxon>Bacteria</taxon>
        <taxon>Pseudomonadati</taxon>
        <taxon>Pseudomonadota</taxon>
        <taxon>Betaproteobacteria</taxon>
        <taxon>Burkholderiales</taxon>
        <taxon>Sphaerotilaceae</taxon>
        <taxon>Roseateles</taxon>
    </lineage>
</organism>
<dbReference type="EMBL" id="SNXS01000005">
    <property type="protein sequence ID" value="TDP63288.1"/>
    <property type="molecule type" value="Genomic_DNA"/>
</dbReference>
<dbReference type="Pfam" id="PF00583">
    <property type="entry name" value="Acetyltransf_1"/>
    <property type="match status" value="1"/>
</dbReference>
<evidence type="ECO:0000313" key="3">
    <source>
        <dbReference type="Proteomes" id="UP000295361"/>
    </source>
</evidence>
<keyword evidence="2" id="KW-0689">Ribosomal protein</keyword>
<dbReference type="InParanoid" id="A0A4V3CT18"/>
<accession>A0A4V3CT18</accession>
<name>A0A4V3CT18_9BURK</name>
<dbReference type="AlphaFoldDB" id="A0A4V3CT18"/>
<dbReference type="SUPFAM" id="SSF55729">
    <property type="entry name" value="Acyl-CoA N-acyltransferases (Nat)"/>
    <property type="match status" value="1"/>
</dbReference>
<dbReference type="Gene3D" id="3.40.630.30">
    <property type="match status" value="1"/>
</dbReference>
<dbReference type="OrthoDB" id="5525374at2"/>
<gene>
    <name evidence="2" type="ORF">DES47_105293</name>
</gene>
<dbReference type="RefSeq" id="WP_133702465.1">
    <property type="nucleotide sequence ID" value="NZ_SNXS01000005.1"/>
</dbReference>
<dbReference type="GO" id="GO:0016747">
    <property type="term" value="F:acyltransferase activity, transferring groups other than amino-acyl groups"/>
    <property type="evidence" value="ECO:0007669"/>
    <property type="project" value="InterPro"/>
</dbReference>
<feature type="domain" description="N-acetyltransferase" evidence="1">
    <location>
        <begin position="1"/>
        <end position="156"/>
    </location>
</feature>
<dbReference type="GO" id="GO:0005840">
    <property type="term" value="C:ribosome"/>
    <property type="evidence" value="ECO:0007669"/>
    <property type="project" value="UniProtKB-KW"/>
</dbReference>
<sequence>MQLRPVTAADQAWLRALYASTREQELGLSGWDAAGREAFVEMQFRAQHLAYQARHPAALQHIIECNGQAAGRLWTDDGALSIRLLDISLLPGWQRLGLGTRCLRALLERAGRQRKALRLHVASVNPARRLYERLGLVVTGEQGPYLEMAWQPLPCPDSDPLEICDEQA</sequence>
<keyword evidence="2" id="KW-0687">Ribonucleoprotein</keyword>
<protein>
    <submittedName>
        <fullName evidence="2">Ribosomal protein S18 acetylase RimI-like enzyme</fullName>
    </submittedName>
</protein>
<comment type="caution">
    <text evidence="2">The sequence shown here is derived from an EMBL/GenBank/DDBJ whole genome shotgun (WGS) entry which is preliminary data.</text>
</comment>